<sequence length="93" mass="10821">MVTSSNSRRSSPYFMSIAQVIDGEVRLSQLAQLRGMHPDLIRRMIDNISFISDHFRALKKEDKVNELNAHAPMLEVQCSVRYGQRLWDKCKRV</sequence>
<dbReference type="WBParaSite" id="ALUE_0002354701-mRNA-1">
    <property type="protein sequence ID" value="ALUE_0002354701-mRNA-1"/>
    <property type="gene ID" value="ALUE_0002354701"/>
</dbReference>
<organism evidence="1 2">
    <name type="scientific">Ascaris lumbricoides</name>
    <name type="common">Giant roundworm</name>
    <dbReference type="NCBI Taxonomy" id="6252"/>
    <lineage>
        <taxon>Eukaryota</taxon>
        <taxon>Metazoa</taxon>
        <taxon>Ecdysozoa</taxon>
        <taxon>Nematoda</taxon>
        <taxon>Chromadorea</taxon>
        <taxon>Rhabditida</taxon>
        <taxon>Spirurina</taxon>
        <taxon>Ascaridomorpha</taxon>
        <taxon>Ascaridoidea</taxon>
        <taxon>Ascarididae</taxon>
        <taxon>Ascaris</taxon>
    </lineage>
</organism>
<keyword evidence="1" id="KW-1185">Reference proteome</keyword>
<dbReference type="AlphaFoldDB" id="A0A0M3IXR9"/>
<evidence type="ECO:0000313" key="1">
    <source>
        <dbReference type="Proteomes" id="UP000036681"/>
    </source>
</evidence>
<accession>A0A0M3IXR9</accession>
<evidence type="ECO:0000313" key="2">
    <source>
        <dbReference type="WBParaSite" id="ALUE_0002354701-mRNA-1"/>
    </source>
</evidence>
<protein>
    <submittedName>
        <fullName evidence="2">Transcriptional regulator</fullName>
    </submittedName>
</protein>
<name>A0A0M3IXR9_ASCLU</name>
<dbReference type="Proteomes" id="UP000036681">
    <property type="component" value="Unplaced"/>
</dbReference>
<proteinExistence type="predicted"/>
<reference evidence="2" key="1">
    <citation type="submission" date="2017-02" db="UniProtKB">
        <authorList>
            <consortium name="WormBaseParasite"/>
        </authorList>
    </citation>
    <scope>IDENTIFICATION</scope>
</reference>